<reference evidence="2" key="1">
    <citation type="submission" date="2023-08" db="EMBL/GenBank/DDBJ databases">
        <authorList>
            <person name="Chen Y."/>
            <person name="Shah S."/>
            <person name="Dougan E. K."/>
            <person name="Thang M."/>
            <person name="Chan C."/>
        </authorList>
    </citation>
    <scope>NUCLEOTIDE SEQUENCE</scope>
</reference>
<feature type="region of interest" description="Disordered" evidence="1">
    <location>
        <begin position="52"/>
        <end position="78"/>
    </location>
</feature>
<feature type="compositionally biased region" description="Acidic residues" evidence="1">
    <location>
        <begin position="303"/>
        <end position="312"/>
    </location>
</feature>
<sequence length="351" mass="38747">MAGPVNGTSHEDGVGPSQIHRRLKAEFDDVLRTSMQNRLKNLREEVEALCNSLEAAPNGDDEPSPASSASRASAPDTKALCETVAKALRRAKRCSKKPITSYGPSDRQVGKAEPSEKDEALVMEGTTLRATLASLEQSLSSRTKQILALTEQLKVCESARDERTVQAAEAKEQLDTLVSNPKKLEQICEIHLAKRKERVEDMAKDAAQQKQHAKYYQSLAQQQRAFYLQSERISACGGKEAIARHRAGEVALVHQPTSLQDDDTEEMFDVGTAVANPYVCDSWPFEPNVLAKRTPQESSMPTFEEETEDDLKEAERGFRTNPFRSLRFPPGPSGAASDDDDDRYPGTARSL</sequence>
<protein>
    <submittedName>
        <fullName evidence="2">Uncharacterized protein</fullName>
    </submittedName>
</protein>
<organism evidence="2 3">
    <name type="scientific">Effrenium voratum</name>
    <dbReference type="NCBI Taxonomy" id="2562239"/>
    <lineage>
        <taxon>Eukaryota</taxon>
        <taxon>Sar</taxon>
        <taxon>Alveolata</taxon>
        <taxon>Dinophyceae</taxon>
        <taxon>Suessiales</taxon>
        <taxon>Symbiodiniaceae</taxon>
        <taxon>Effrenium</taxon>
    </lineage>
</organism>
<accession>A0AA36IB07</accession>
<feature type="region of interest" description="Disordered" evidence="1">
    <location>
        <begin position="96"/>
        <end position="119"/>
    </location>
</feature>
<feature type="compositionally biased region" description="Basic and acidic residues" evidence="1">
    <location>
        <begin position="108"/>
        <end position="119"/>
    </location>
</feature>
<feature type="region of interest" description="Disordered" evidence="1">
    <location>
        <begin position="1"/>
        <end position="21"/>
    </location>
</feature>
<keyword evidence="3" id="KW-1185">Reference proteome</keyword>
<evidence type="ECO:0000256" key="1">
    <source>
        <dbReference type="SAM" id="MobiDB-lite"/>
    </source>
</evidence>
<dbReference type="Proteomes" id="UP001178507">
    <property type="component" value="Unassembled WGS sequence"/>
</dbReference>
<comment type="caution">
    <text evidence="2">The sequence shown here is derived from an EMBL/GenBank/DDBJ whole genome shotgun (WGS) entry which is preliminary data.</text>
</comment>
<dbReference type="AlphaFoldDB" id="A0AA36IB07"/>
<name>A0AA36IB07_9DINO</name>
<feature type="compositionally biased region" description="Low complexity" evidence="1">
    <location>
        <begin position="64"/>
        <end position="75"/>
    </location>
</feature>
<evidence type="ECO:0000313" key="2">
    <source>
        <dbReference type="EMBL" id="CAJ1384418.1"/>
    </source>
</evidence>
<proteinExistence type="predicted"/>
<evidence type="ECO:0000313" key="3">
    <source>
        <dbReference type="Proteomes" id="UP001178507"/>
    </source>
</evidence>
<feature type="region of interest" description="Disordered" evidence="1">
    <location>
        <begin position="292"/>
        <end position="351"/>
    </location>
</feature>
<gene>
    <name evidence="2" type="ORF">EVOR1521_LOCUS11297</name>
</gene>
<dbReference type="EMBL" id="CAUJNA010001113">
    <property type="protein sequence ID" value="CAJ1384418.1"/>
    <property type="molecule type" value="Genomic_DNA"/>
</dbReference>